<dbReference type="Pfam" id="PF00535">
    <property type="entry name" value="Glycos_transf_2"/>
    <property type="match status" value="1"/>
</dbReference>
<dbReference type="Proteomes" id="UP000680866">
    <property type="component" value="Chromosome"/>
</dbReference>
<sequence>MTAVPRVPRNDWSSVAPPELDRWRPELSVSVVIPAFQCQSTLDLTLASLSRQTYPADLLEVVVVDDGSEPPLTLPAIRPERTVLVRAADAGPGWGRANALRVGAEHSSGQILHWLDADMVVYPEHVAAQARWQHVLPYAVTLGYKRFVDPDVHGPWPSPQTVDEAAARGALGDLFGGSAGEPHVYVERYIAQTDQLRTADHHAFKIHVGATAALRRELYDAAGGLDPQLRLGEDTELGYRLAQAGAVFVPEPGARSWHLGRTHVMKAREQVARYNRPFFADRIPFPRSWRKVGGPTWSVPLVEVVLTVADEPLEVVRAAVDSVLRGVDHDVRVNLVGPWDRLDDSRVRVLADPLLDLRLIAATYHGEPRVRLVTERPASAFPAPYLLDLPATYGLAPDALRRLIDLADRHQVGLVRVDPPRGDGMSVLLWRTAALGRARWVRSDGESLPDAVDSVYGSRDVTAEAVGVTDLAGLAPSDLASGAAVASTGRRPAALVPSTVEVEGVRSLAKATVVVAWLAGRRLKTVLRNPVRATRQRPGGS</sequence>
<keyword evidence="3" id="KW-1185">Reference proteome</keyword>
<gene>
    <name evidence="2" type="ORF">Prubr_43720</name>
</gene>
<feature type="domain" description="Glycosyltransferase 2-like" evidence="1">
    <location>
        <begin position="30"/>
        <end position="172"/>
    </location>
</feature>
<dbReference type="InterPro" id="IPR001173">
    <property type="entry name" value="Glyco_trans_2-like"/>
</dbReference>
<dbReference type="AlphaFoldDB" id="A0A810N174"/>
<dbReference type="EMBL" id="AP023359">
    <property type="protein sequence ID" value="BCJ67351.1"/>
    <property type="molecule type" value="Genomic_DNA"/>
</dbReference>
<dbReference type="RefSeq" id="WP_212816692.1">
    <property type="nucleotide sequence ID" value="NZ_AP023359.1"/>
</dbReference>
<proteinExistence type="predicted"/>
<dbReference type="InterPro" id="IPR029044">
    <property type="entry name" value="Nucleotide-diphossugar_trans"/>
</dbReference>
<evidence type="ECO:0000313" key="3">
    <source>
        <dbReference type="Proteomes" id="UP000680866"/>
    </source>
</evidence>
<dbReference type="PANTHER" id="PTHR43685:SF3">
    <property type="entry name" value="SLR2126 PROTEIN"/>
    <property type="match status" value="1"/>
</dbReference>
<dbReference type="InterPro" id="IPR050834">
    <property type="entry name" value="Glycosyltransf_2"/>
</dbReference>
<evidence type="ECO:0000259" key="1">
    <source>
        <dbReference type="Pfam" id="PF00535"/>
    </source>
</evidence>
<dbReference type="KEGG" id="pry:Prubr_43720"/>
<name>A0A810N174_9ACTN</name>
<accession>A0A810N174</accession>
<reference evidence="2" key="1">
    <citation type="submission" date="2020-08" db="EMBL/GenBank/DDBJ databases">
        <title>Whole genome shotgun sequence of Polymorphospora rubra NBRC 101157.</title>
        <authorList>
            <person name="Komaki H."/>
            <person name="Tamura T."/>
        </authorList>
    </citation>
    <scope>NUCLEOTIDE SEQUENCE</scope>
    <source>
        <strain evidence="2">NBRC 101157</strain>
    </source>
</reference>
<dbReference type="SUPFAM" id="SSF53448">
    <property type="entry name" value="Nucleotide-diphospho-sugar transferases"/>
    <property type="match status" value="1"/>
</dbReference>
<organism evidence="2 3">
    <name type="scientific">Polymorphospora rubra</name>
    <dbReference type="NCBI Taxonomy" id="338584"/>
    <lineage>
        <taxon>Bacteria</taxon>
        <taxon>Bacillati</taxon>
        <taxon>Actinomycetota</taxon>
        <taxon>Actinomycetes</taxon>
        <taxon>Micromonosporales</taxon>
        <taxon>Micromonosporaceae</taxon>
        <taxon>Polymorphospora</taxon>
    </lineage>
</organism>
<evidence type="ECO:0000313" key="2">
    <source>
        <dbReference type="EMBL" id="BCJ67351.1"/>
    </source>
</evidence>
<dbReference type="Gene3D" id="3.90.550.10">
    <property type="entry name" value="Spore Coat Polysaccharide Biosynthesis Protein SpsA, Chain A"/>
    <property type="match status" value="1"/>
</dbReference>
<protein>
    <recommendedName>
        <fullName evidence="1">Glycosyltransferase 2-like domain-containing protein</fullName>
    </recommendedName>
</protein>
<dbReference type="PANTHER" id="PTHR43685">
    <property type="entry name" value="GLYCOSYLTRANSFERASE"/>
    <property type="match status" value="1"/>
</dbReference>